<organism evidence="2 3">
    <name type="scientific">Ephemerocybe angulata</name>
    <dbReference type="NCBI Taxonomy" id="980116"/>
    <lineage>
        <taxon>Eukaryota</taxon>
        <taxon>Fungi</taxon>
        <taxon>Dikarya</taxon>
        <taxon>Basidiomycota</taxon>
        <taxon>Agaricomycotina</taxon>
        <taxon>Agaricomycetes</taxon>
        <taxon>Agaricomycetidae</taxon>
        <taxon>Agaricales</taxon>
        <taxon>Agaricineae</taxon>
        <taxon>Psathyrellaceae</taxon>
        <taxon>Ephemerocybe</taxon>
    </lineage>
</organism>
<gene>
    <name evidence="2" type="ORF">D9611_002300</name>
</gene>
<dbReference type="AlphaFoldDB" id="A0A8H5FE49"/>
<name>A0A8H5FE49_9AGAR</name>
<evidence type="ECO:0000256" key="1">
    <source>
        <dbReference type="SAM" id="MobiDB-lite"/>
    </source>
</evidence>
<reference evidence="2 3" key="1">
    <citation type="journal article" date="2020" name="ISME J.">
        <title>Uncovering the hidden diversity of litter-decomposition mechanisms in mushroom-forming fungi.</title>
        <authorList>
            <person name="Floudas D."/>
            <person name="Bentzer J."/>
            <person name="Ahren D."/>
            <person name="Johansson T."/>
            <person name="Persson P."/>
            <person name="Tunlid A."/>
        </authorList>
    </citation>
    <scope>NUCLEOTIDE SEQUENCE [LARGE SCALE GENOMIC DNA]</scope>
    <source>
        <strain evidence="2 3">CBS 175.51</strain>
    </source>
</reference>
<dbReference type="Proteomes" id="UP000541558">
    <property type="component" value="Unassembled WGS sequence"/>
</dbReference>
<keyword evidence="3" id="KW-1185">Reference proteome</keyword>
<feature type="region of interest" description="Disordered" evidence="1">
    <location>
        <begin position="10"/>
        <end position="39"/>
    </location>
</feature>
<accession>A0A8H5FE49</accession>
<dbReference type="EMBL" id="JAACJK010000109">
    <property type="protein sequence ID" value="KAF5333464.1"/>
    <property type="molecule type" value="Genomic_DNA"/>
</dbReference>
<comment type="caution">
    <text evidence="2">The sequence shown here is derived from an EMBL/GenBank/DDBJ whole genome shotgun (WGS) entry which is preliminary data.</text>
</comment>
<sequence>MPRLAARLVKAVQDSKGKGPFLSFPKHKPRKSLHDPFQPLESPSFNFRNHERSILLHDPECNPITHSRAYEYHKSLPPIVNLPKGAKAIQEEKDKPREMSKNERQWWSSPYLRMLSSPLRRCSITDQYLPSDFLVRFSYLRLPPSVGSGQSLAIVPDGIQHSKYTSRKGGHSVYTQCLREAVDQLYRKAPFKRATKDSTVVANAKLGDQVLHLLRLRVLQELERLAVHMQYTIIRDDVEDSGPIIRRLTADEFSAIENSGTIPYQNALAIVVVPPLEKDPVTGEFPRASMSPMPFSEGTDSSPPLGITLPPLSVLLPASADARSCSEGPHVRGLLPKLAVPLYNALPAFPFAPQRAALQDLLARATVVEQKRDRRQQNPKPNGVISTESNLSHAYLLSSHQGTVKSGDAAAVAIALWRLRMFEGGTVPDGSLTWSAGTDQDTEKLL</sequence>
<protein>
    <submittedName>
        <fullName evidence="2">Uncharacterized protein</fullName>
    </submittedName>
</protein>
<evidence type="ECO:0000313" key="3">
    <source>
        <dbReference type="Proteomes" id="UP000541558"/>
    </source>
</evidence>
<dbReference type="OrthoDB" id="3363286at2759"/>
<proteinExistence type="predicted"/>
<evidence type="ECO:0000313" key="2">
    <source>
        <dbReference type="EMBL" id="KAF5333464.1"/>
    </source>
</evidence>